<name>A0A8T4LIS1_9ARCH</name>
<dbReference type="SUPFAM" id="SSF52161">
    <property type="entry name" value="Ribosomal protein L13"/>
    <property type="match status" value="1"/>
</dbReference>
<dbReference type="Gene3D" id="3.90.1180.10">
    <property type="entry name" value="Ribosomal protein L13"/>
    <property type="match status" value="1"/>
</dbReference>
<keyword evidence="1 3" id="KW-0689">Ribosomal protein</keyword>
<dbReference type="PROSITE" id="PS00783">
    <property type="entry name" value="RIBOSOMAL_L13"/>
    <property type="match status" value="1"/>
</dbReference>
<dbReference type="PANTHER" id="PTHR11545">
    <property type="entry name" value="RIBOSOMAL PROTEIN L13"/>
    <property type="match status" value="1"/>
</dbReference>
<dbReference type="PANTHER" id="PTHR11545:SF3">
    <property type="entry name" value="LARGE RIBOSOMAL SUBUNIT PROTEIN UL13"/>
    <property type="match status" value="1"/>
</dbReference>
<evidence type="ECO:0000256" key="4">
    <source>
        <dbReference type="RuleBase" id="RU003877"/>
    </source>
</evidence>
<dbReference type="GO" id="GO:0003735">
    <property type="term" value="F:structural constituent of ribosome"/>
    <property type="evidence" value="ECO:0007669"/>
    <property type="project" value="UniProtKB-UniRule"/>
</dbReference>
<dbReference type="AlphaFoldDB" id="A0A8T4LIS1"/>
<proteinExistence type="inferred from homology"/>
<evidence type="ECO:0000256" key="1">
    <source>
        <dbReference type="ARBA" id="ARBA00022980"/>
    </source>
</evidence>
<evidence type="ECO:0000256" key="2">
    <source>
        <dbReference type="ARBA" id="ARBA00023274"/>
    </source>
</evidence>
<dbReference type="InterPro" id="IPR023563">
    <property type="entry name" value="Ribosomal_uL13_CS"/>
</dbReference>
<comment type="similarity">
    <text evidence="3 4">Belongs to the universal ribosomal protein uL13 family.</text>
</comment>
<protein>
    <recommendedName>
        <fullName evidence="3">Large ribosomal subunit protein uL13</fullName>
    </recommendedName>
</protein>
<reference evidence="5" key="1">
    <citation type="submission" date="2021-03" db="EMBL/GenBank/DDBJ databases">
        <authorList>
            <person name="Jaffe A."/>
        </authorList>
    </citation>
    <scope>NUCLEOTIDE SEQUENCE</scope>
    <source>
        <strain evidence="5">RIFCSPLOWO2_01_FULL_58_19</strain>
    </source>
</reference>
<dbReference type="Proteomes" id="UP000678237">
    <property type="component" value="Unassembled WGS sequence"/>
</dbReference>
<evidence type="ECO:0000256" key="3">
    <source>
        <dbReference type="HAMAP-Rule" id="MF_01366"/>
    </source>
</evidence>
<comment type="function">
    <text evidence="3">This protein is one of the early assembly proteins of the 50S ribosomal subunit, although it is not seen to bind rRNA by itself. It is important during the early stages of 50S assembly.</text>
</comment>
<comment type="caution">
    <text evidence="5">The sequence shown here is derived from an EMBL/GenBank/DDBJ whole genome shotgun (WGS) entry which is preliminary data.</text>
</comment>
<organism evidence="5 6">
    <name type="scientific">Candidatus Iainarchaeum sp</name>
    <dbReference type="NCBI Taxonomy" id="3101447"/>
    <lineage>
        <taxon>Archaea</taxon>
        <taxon>Candidatus Iainarchaeota</taxon>
        <taxon>Candidatus Iainarchaeia</taxon>
        <taxon>Candidatus Iainarchaeales</taxon>
        <taxon>Candidatus Iainarchaeaceae</taxon>
        <taxon>Candidatus Iainarchaeum</taxon>
    </lineage>
</organism>
<comment type="subunit">
    <text evidence="3">Part of the 50S ribosomal subunit.</text>
</comment>
<accession>A0A8T4LIS1</accession>
<dbReference type="EMBL" id="JAGVWE010000004">
    <property type="protein sequence ID" value="MBS3063115.1"/>
    <property type="molecule type" value="Genomic_DNA"/>
</dbReference>
<dbReference type="InterPro" id="IPR036899">
    <property type="entry name" value="Ribosomal_uL13_sf"/>
</dbReference>
<dbReference type="Pfam" id="PF00572">
    <property type="entry name" value="Ribosomal_L13"/>
    <property type="match status" value="1"/>
</dbReference>
<dbReference type="GO" id="GO:0022625">
    <property type="term" value="C:cytosolic large ribosomal subunit"/>
    <property type="evidence" value="ECO:0007669"/>
    <property type="project" value="UniProtKB-UniRule"/>
</dbReference>
<evidence type="ECO:0000313" key="5">
    <source>
        <dbReference type="EMBL" id="MBS3063115.1"/>
    </source>
</evidence>
<dbReference type="GO" id="GO:0006412">
    <property type="term" value="P:translation"/>
    <property type="evidence" value="ECO:0007669"/>
    <property type="project" value="UniProtKB-UniRule"/>
</dbReference>
<dbReference type="NCBIfam" id="TIGR01077">
    <property type="entry name" value="L13_A_E"/>
    <property type="match status" value="1"/>
</dbReference>
<reference evidence="5" key="2">
    <citation type="submission" date="2021-05" db="EMBL/GenBank/DDBJ databases">
        <title>Protein family content uncovers lineage relationships and bacterial pathway maintenance mechanisms in DPANN archaea.</title>
        <authorList>
            <person name="Castelle C.J."/>
            <person name="Meheust R."/>
            <person name="Jaffe A.L."/>
            <person name="Seitz K."/>
            <person name="Gong X."/>
            <person name="Baker B.J."/>
            <person name="Banfield J.F."/>
        </authorList>
    </citation>
    <scope>NUCLEOTIDE SEQUENCE</scope>
    <source>
        <strain evidence="5">RIFCSPLOWO2_01_FULL_58_19</strain>
    </source>
</reference>
<keyword evidence="2 3" id="KW-0687">Ribonucleoprotein</keyword>
<dbReference type="InterPro" id="IPR005822">
    <property type="entry name" value="Ribosomal_uL13"/>
</dbReference>
<dbReference type="CDD" id="cd00392">
    <property type="entry name" value="Ribosomal_L13"/>
    <property type="match status" value="1"/>
</dbReference>
<dbReference type="NCBIfam" id="NF005004">
    <property type="entry name" value="PRK06394.1"/>
    <property type="match status" value="1"/>
</dbReference>
<dbReference type="GO" id="GO:0017148">
    <property type="term" value="P:negative regulation of translation"/>
    <property type="evidence" value="ECO:0007669"/>
    <property type="project" value="TreeGrafter"/>
</dbReference>
<dbReference type="GO" id="GO:0003729">
    <property type="term" value="F:mRNA binding"/>
    <property type="evidence" value="ECO:0007669"/>
    <property type="project" value="TreeGrafter"/>
</dbReference>
<evidence type="ECO:0000313" key="6">
    <source>
        <dbReference type="Proteomes" id="UP000678237"/>
    </source>
</evidence>
<dbReference type="InterPro" id="IPR005755">
    <property type="entry name" value="Ribosomal_uL13_euk/arc"/>
</dbReference>
<sequence>MVMTVIDASGLVLGRMASAVAQRLLKGELIEIVNAEKAVITGNRVQILEKYFRRYHANIKANPYKKGPKFQRHADRIVSFAVRGMLPYKRDTGKQAFKKLKVFVGNPDNAKAEALAVAKNRSAKFVLVEDISATYGVKATGSLQKADGNGV</sequence>
<dbReference type="HAMAP" id="MF_01366">
    <property type="entry name" value="Ribosomal_uL13"/>
    <property type="match status" value="1"/>
</dbReference>
<gene>
    <name evidence="3" type="primary">rpl13</name>
    <name evidence="5" type="ORF">J4203_04530</name>
</gene>